<dbReference type="AlphaFoldDB" id="A0A6C0DL23"/>
<feature type="coiled-coil region" evidence="1">
    <location>
        <begin position="269"/>
        <end position="296"/>
    </location>
</feature>
<dbReference type="Gene3D" id="3.90.70.80">
    <property type="match status" value="1"/>
</dbReference>
<sequence>MIRSMIKKDVLYINNMNMDSEDEDHSSSLYDYSLYNMPITIALGKPKYDKSEKYNIIYFFIYLIINNETVAKIGIFEIEKDIMINNMDDDDDIDLSKGKIIITVNENYLQKIMEKYKNDKKADDDDDTLEKIEKQQVDNDVDDIIEIEESPEQDDVFSLNIPKQRISEIMEKTDEKLKDGIFIMDTNKNVPDKLILRNQWIEKFMNEKDYGIIDNDGNGDCFFLTLIDAFNQIGKYTTVDKLRALLSKNATETIYNQYRILYMNFYSEYQTKEAEIKLIKKQISQLKTRIKNTLNKSEDNSILEEANLLAEKYKKLNIEKKETAELLKEFDFMENIDTFEKFREFILTRDFWADTWAVSTLENHLNIKIIILSEESYKNGDLDSVMNCGQLNDSDLEKQGQYVPDYYIIVSYTGNHYKLITYNEKRIFKFKEIPYAIKALVIKKCMEKNSGPYYLIQDFRNMKTSIGLDANEGEPVENEDEYLNSELYDKETVFMFHSNSNHTPIPGKGSGEKIQDDNLSEFIRLNKIKDWRRKLDDSWEAPINIDGHRWQTVEHYYLGSQFKKGFPDFYLKFALDNPNRDKDINSDIATDITIARVAGGKTGKTKDRILRDKSIRIDSDFFEIGVNTRSEEERKSAITAKFTQNLDLKNMLLETKNAKLVHFVRGREPETDILLMNLRKELRTG</sequence>
<dbReference type="EMBL" id="MN739631">
    <property type="protein sequence ID" value="QHT17141.1"/>
    <property type="molecule type" value="Genomic_DNA"/>
</dbReference>
<dbReference type="Gene3D" id="1.10.357.40">
    <property type="entry name" value="YbiA-like"/>
    <property type="match status" value="1"/>
</dbReference>
<dbReference type="SUPFAM" id="SSF143990">
    <property type="entry name" value="YbiA-like"/>
    <property type="match status" value="1"/>
</dbReference>
<evidence type="ECO:0000256" key="1">
    <source>
        <dbReference type="SAM" id="Coils"/>
    </source>
</evidence>
<evidence type="ECO:0008006" key="3">
    <source>
        <dbReference type="Google" id="ProtNLM"/>
    </source>
</evidence>
<protein>
    <recommendedName>
        <fullName evidence="3">OTU domain-containing protein</fullName>
    </recommendedName>
</protein>
<dbReference type="InterPro" id="IPR037238">
    <property type="entry name" value="YbiA-like_sf"/>
</dbReference>
<dbReference type="InterPro" id="IPR012816">
    <property type="entry name" value="NADAR"/>
</dbReference>
<name>A0A6C0DL23_9ZZZZ</name>
<reference evidence="2" key="1">
    <citation type="journal article" date="2020" name="Nature">
        <title>Giant virus diversity and host interactions through global metagenomics.</title>
        <authorList>
            <person name="Schulz F."/>
            <person name="Roux S."/>
            <person name="Paez-Espino D."/>
            <person name="Jungbluth S."/>
            <person name="Walsh D.A."/>
            <person name="Denef V.J."/>
            <person name="McMahon K.D."/>
            <person name="Konstantinidis K.T."/>
            <person name="Eloe-Fadrosh E.A."/>
            <person name="Kyrpides N.C."/>
            <person name="Woyke T."/>
        </authorList>
    </citation>
    <scope>NUCLEOTIDE SEQUENCE</scope>
    <source>
        <strain evidence="2">GVMAG-M-3300023174-24</strain>
    </source>
</reference>
<proteinExistence type="predicted"/>
<keyword evidence="1" id="KW-0175">Coiled coil</keyword>
<accession>A0A6C0DL23</accession>
<organism evidence="2">
    <name type="scientific">viral metagenome</name>
    <dbReference type="NCBI Taxonomy" id="1070528"/>
    <lineage>
        <taxon>unclassified sequences</taxon>
        <taxon>metagenomes</taxon>
        <taxon>organismal metagenomes</taxon>
    </lineage>
</organism>
<evidence type="ECO:0000313" key="2">
    <source>
        <dbReference type="EMBL" id="QHT17141.1"/>
    </source>
</evidence>
<dbReference type="CDD" id="cd15457">
    <property type="entry name" value="NADAR"/>
    <property type="match status" value="1"/>
</dbReference>